<sequence>MFNKFSIDWDKLPPLTSPRRDLGLTGVALGLINLPPRQGYTFTHTHREQEEVYMVIEGRGELLVDGETLPLQPGDLVRVAPASKRALNNPGDAPLRVICAGGVPAAGYPKNPEGRYLIDDGIPDYDDIPPWYHGDEQVRLRNQELKIRLQRSLERRAGKTSLKNSESRDQEPE</sequence>
<gene>
    <name evidence="4" type="ORF">DESUT3_31790</name>
</gene>
<evidence type="ECO:0000313" key="5">
    <source>
        <dbReference type="Proteomes" id="UP001319827"/>
    </source>
</evidence>
<dbReference type="InterPro" id="IPR014710">
    <property type="entry name" value="RmlC-like_jellyroll"/>
</dbReference>
<dbReference type="Pfam" id="PF07883">
    <property type="entry name" value="Cupin_2"/>
    <property type="match status" value="1"/>
</dbReference>
<feature type="region of interest" description="Disordered" evidence="2">
    <location>
        <begin position="151"/>
        <end position="173"/>
    </location>
</feature>
<keyword evidence="1" id="KW-0479">Metal-binding</keyword>
<protein>
    <recommendedName>
        <fullName evidence="3">Cupin type-2 domain-containing protein</fullName>
    </recommendedName>
</protein>
<reference evidence="4 5" key="2">
    <citation type="journal article" date="2021" name="Int. J. Syst. Evol. Microbiol.">
        <title>Isolation and Polyphasic Characterization of Desulfuromonas versatilis sp. Nov., an Electrogenic Bacteria Capable of Versatile Metabolism Isolated from a Graphene Oxide-Reducing Enrichment Culture.</title>
        <authorList>
            <person name="Xie L."/>
            <person name="Yoshida N."/>
            <person name="Ishii S."/>
            <person name="Meng L."/>
        </authorList>
    </citation>
    <scope>NUCLEOTIDE SEQUENCE [LARGE SCALE GENOMIC DNA]</scope>
    <source>
        <strain evidence="4 5">NIT-T3</strain>
    </source>
</reference>
<dbReference type="InterPro" id="IPR011051">
    <property type="entry name" value="RmlC_Cupin_sf"/>
</dbReference>
<dbReference type="InterPro" id="IPR013096">
    <property type="entry name" value="Cupin_2"/>
</dbReference>
<evidence type="ECO:0000259" key="3">
    <source>
        <dbReference type="Pfam" id="PF07883"/>
    </source>
</evidence>
<keyword evidence="5" id="KW-1185">Reference proteome</keyword>
<evidence type="ECO:0000313" key="4">
    <source>
        <dbReference type="EMBL" id="BCR06110.1"/>
    </source>
</evidence>
<accession>A0ABM8HZQ7</accession>
<evidence type="ECO:0000256" key="2">
    <source>
        <dbReference type="SAM" id="MobiDB-lite"/>
    </source>
</evidence>
<dbReference type="EMBL" id="AP024355">
    <property type="protein sequence ID" value="BCR06110.1"/>
    <property type="molecule type" value="Genomic_DNA"/>
</dbReference>
<dbReference type="RefSeq" id="WP_221249490.1">
    <property type="nucleotide sequence ID" value="NZ_AP024355.1"/>
</dbReference>
<dbReference type="SUPFAM" id="SSF51182">
    <property type="entry name" value="RmlC-like cupins"/>
    <property type="match status" value="1"/>
</dbReference>
<dbReference type="PANTHER" id="PTHR35848:SF6">
    <property type="entry name" value="CUPIN TYPE-2 DOMAIN-CONTAINING PROTEIN"/>
    <property type="match status" value="1"/>
</dbReference>
<organism evidence="4 5">
    <name type="scientific">Desulfuromonas versatilis</name>
    <dbReference type="NCBI Taxonomy" id="2802975"/>
    <lineage>
        <taxon>Bacteria</taxon>
        <taxon>Pseudomonadati</taxon>
        <taxon>Thermodesulfobacteriota</taxon>
        <taxon>Desulfuromonadia</taxon>
        <taxon>Desulfuromonadales</taxon>
        <taxon>Desulfuromonadaceae</taxon>
        <taxon>Desulfuromonas</taxon>
    </lineage>
</organism>
<reference evidence="4 5" key="1">
    <citation type="journal article" date="2016" name="C (Basel)">
        <title>Selective Growth of and Electricity Production by Marine Exoelectrogenic Bacteria in Self-Aggregated Hydrogel of Microbially Reduced Graphene Oxide.</title>
        <authorList>
            <person name="Yoshida N."/>
            <person name="Goto Y."/>
            <person name="Miyata Y."/>
        </authorList>
    </citation>
    <scope>NUCLEOTIDE SEQUENCE [LARGE SCALE GENOMIC DNA]</scope>
    <source>
        <strain evidence="4 5">NIT-T3</strain>
    </source>
</reference>
<dbReference type="InterPro" id="IPR051610">
    <property type="entry name" value="GPI/OXD"/>
</dbReference>
<name>A0ABM8HZQ7_9BACT</name>
<proteinExistence type="predicted"/>
<evidence type="ECO:0000256" key="1">
    <source>
        <dbReference type="ARBA" id="ARBA00022723"/>
    </source>
</evidence>
<dbReference type="Proteomes" id="UP001319827">
    <property type="component" value="Chromosome"/>
</dbReference>
<dbReference type="Gene3D" id="2.60.120.10">
    <property type="entry name" value="Jelly Rolls"/>
    <property type="match status" value="1"/>
</dbReference>
<feature type="domain" description="Cupin type-2" evidence="3">
    <location>
        <begin position="31"/>
        <end position="100"/>
    </location>
</feature>
<dbReference type="PANTHER" id="PTHR35848">
    <property type="entry name" value="OXALATE-BINDING PROTEIN"/>
    <property type="match status" value="1"/>
</dbReference>